<keyword evidence="1" id="KW-1133">Transmembrane helix</keyword>
<protein>
    <submittedName>
        <fullName evidence="2">Uncharacterized protein</fullName>
    </submittedName>
</protein>
<keyword evidence="1" id="KW-0472">Membrane</keyword>
<dbReference type="HOGENOM" id="CLU_2775026_0_0_6"/>
<evidence type="ECO:0000256" key="1">
    <source>
        <dbReference type="SAM" id="Phobius"/>
    </source>
</evidence>
<comment type="caution">
    <text evidence="2">The sequence shown here is derived from an EMBL/GenBank/DDBJ whole genome shotgun (WGS) entry which is preliminary data.</text>
</comment>
<keyword evidence="1" id="KW-0812">Transmembrane</keyword>
<gene>
    <name evidence="2" type="ORF">XBI1_1920034</name>
</gene>
<organism evidence="2 3">
    <name type="scientific">Xenorhabdus bovienii str. Intermedium</name>
    <dbReference type="NCBI Taxonomy" id="1379677"/>
    <lineage>
        <taxon>Bacteria</taxon>
        <taxon>Pseudomonadati</taxon>
        <taxon>Pseudomonadota</taxon>
        <taxon>Gammaproteobacteria</taxon>
        <taxon>Enterobacterales</taxon>
        <taxon>Morganellaceae</taxon>
        <taxon>Xenorhabdus</taxon>
    </lineage>
</organism>
<dbReference type="EMBL" id="CBTB010000104">
    <property type="protein sequence ID" value="CDH32280.1"/>
    <property type="molecule type" value="Genomic_DNA"/>
</dbReference>
<evidence type="ECO:0000313" key="2">
    <source>
        <dbReference type="EMBL" id="CDH32280.1"/>
    </source>
</evidence>
<dbReference type="AlphaFoldDB" id="A0A077QGT3"/>
<proteinExistence type="predicted"/>
<sequence>MDLNYPLIFSDYKITLFASFFLDNILIFVDRKRVNDIKEAIFNYIYITILFHMYDNIITAENIIKADYI</sequence>
<accession>A0A077QGT3</accession>
<name>A0A077QGT3_XENBV</name>
<dbReference type="Proteomes" id="UP000028480">
    <property type="component" value="Unassembled WGS sequence"/>
</dbReference>
<feature type="transmembrane region" description="Helical" evidence="1">
    <location>
        <begin position="12"/>
        <end position="29"/>
    </location>
</feature>
<reference evidence="2" key="1">
    <citation type="submission" date="2013-07" db="EMBL/GenBank/DDBJ databases">
        <title>Sub-species coevolution in mutualistic symbiosis.</title>
        <authorList>
            <person name="Murfin K."/>
            <person name="Klassen J."/>
            <person name="Lee M."/>
            <person name="Forst S."/>
            <person name="Stock P."/>
            <person name="Goodrich-Blair H."/>
        </authorList>
    </citation>
    <scope>NUCLEOTIDE SEQUENCE [LARGE SCALE GENOMIC DNA]</scope>
    <source>
        <strain evidence="2">Intermedium</strain>
    </source>
</reference>
<evidence type="ECO:0000313" key="3">
    <source>
        <dbReference type="Proteomes" id="UP000028480"/>
    </source>
</evidence>